<keyword evidence="2" id="KW-1185">Reference proteome</keyword>
<name>A0A804J7M7_MUSAM</name>
<evidence type="ECO:0000313" key="1">
    <source>
        <dbReference type="EnsemblPlants" id="Ma05_p23200.1"/>
    </source>
</evidence>
<dbReference type="Gramene" id="Ma05_t23200.1">
    <property type="protein sequence ID" value="Ma05_p23200.1"/>
    <property type="gene ID" value="Ma05_g23200"/>
</dbReference>
<proteinExistence type="predicted"/>
<dbReference type="InParanoid" id="A0A804J7M7"/>
<reference evidence="1" key="1">
    <citation type="submission" date="2021-05" db="UniProtKB">
        <authorList>
            <consortium name="EnsemblPlants"/>
        </authorList>
    </citation>
    <scope>IDENTIFICATION</scope>
    <source>
        <strain evidence="1">subsp. malaccensis</strain>
    </source>
</reference>
<sequence length="59" mass="6480">MSSSPSPSPPHTSSFSINFYIHSLNLNSIGASCKSPKNFSRFPIEGILEFLSLTIYKDS</sequence>
<protein>
    <submittedName>
        <fullName evidence="1">Uncharacterized protein</fullName>
    </submittedName>
</protein>
<dbReference type="EnsemblPlants" id="Ma05_t23200.1">
    <property type="protein sequence ID" value="Ma05_p23200.1"/>
    <property type="gene ID" value="Ma05_g23200"/>
</dbReference>
<dbReference type="AlphaFoldDB" id="A0A804J7M7"/>
<dbReference type="Proteomes" id="UP000012960">
    <property type="component" value="Unplaced"/>
</dbReference>
<evidence type="ECO:0000313" key="2">
    <source>
        <dbReference type="Proteomes" id="UP000012960"/>
    </source>
</evidence>
<organism evidence="1 2">
    <name type="scientific">Musa acuminata subsp. malaccensis</name>
    <name type="common">Wild banana</name>
    <name type="synonym">Musa malaccensis</name>
    <dbReference type="NCBI Taxonomy" id="214687"/>
    <lineage>
        <taxon>Eukaryota</taxon>
        <taxon>Viridiplantae</taxon>
        <taxon>Streptophyta</taxon>
        <taxon>Embryophyta</taxon>
        <taxon>Tracheophyta</taxon>
        <taxon>Spermatophyta</taxon>
        <taxon>Magnoliopsida</taxon>
        <taxon>Liliopsida</taxon>
        <taxon>Zingiberales</taxon>
        <taxon>Musaceae</taxon>
        <taxon>Musa</taxon>
    </lineage>
</organism>
<accession>A0A804J7M7</accession>